<dbReference type="InterPro" id="IPR051908">
    <property type="entry name" value="Ribosomal_N-acetyltransferase"/>
</dbReference>
<dbReference type="PANTHER" id="PTHR43441">
    <property type="entry name" value="RIBOSOMAL-PROTEIN-SERINE ACETYLTRANSFERASE"/>
    <property type="match status" value="1"/>
</dbReference>
<dbReference type="Pfam" id="PF13302">
    <property type="entry name" value="Acetyltransf_3"/>
    <property type="match status" value="1"/>
</dbReference>
<dbReference type="PANTHER" id="PTHR43441:SF2">
    <property type="entry name" value="FAMILY ACETYLTRANSFERASE, PUTATIVE (AFU_ORTHOLOGUE AFUA_7G00850)-RELATED"/>
    <property type="match status" value="1"/>
</dbReference>
<evidence type="ECO:0000313" key="2">
    <source>
        <dbReference type="EMBL" id="ROO26567.1"/>
    </source>
</evidence>
<dbReference type="EMBL" id="AYKG01000034">
    <property type="protein sequence ID" value="ROO26567.1"/>
    <property type="molecule type" value="Genomic_DNA"/>
</dbReference>
<keyword evidence="2" id="KW-0808">Transferase</keyword>
<feature type="domain" description="N-acetyltransferase" evidence="1">
    <location>
        <begin position="13"/>
        <end position="164"/>
    </location>
</feature>
<dbReference type="InterPro" id="IPR000182">
    <property type="entry name" value="GNAT_dom"/>
</dbReference>
<dbReference type="InterPro" id="IPR016181">
    <property type="entry name" value="Acyl_CoA_acyltransferase"/>
</dbReference>
<dbReference type="OrthoDB" id="9801669at2"/>
<dbReference type="PROSITE" id="PS51186">
    <property type="entry name" value="GNAT"/>
    <property type="match status" value="1"/>
</dbReference>
<dbReference type="SUPFAM" id="SSF55729">
    <property type="entry name" value="Acyl-CoA N-acyltransferases (Nat)"/>
    <property type="match status" value="1"/>
</dbReference>
<name>A0A423PLV1_9GAMM</name>
<protein>
    <submittedName>
        <fullName evidence="2">GCN5 family acetyltransferase</fullName>
    </submittedName>
</protein>
<dbReference type="FunCoup" id="A0A423PLV1">
    <property type="interactions" value="132"/>
</dbReference>
<sequence>MFRLESLAAHHEAAFVAGARASRDLHHPWIAPPRSAASFRMHLKRYGQPSQASHVAVDTSNGALIGAVHLNEIVYGALESAYLAYFVFRPYAGRGYMTQVLAAVIELAFTGYRLHRLEANVQPGNQASKRLVQSLGFRLEGFSPRYLRIDGAWRDHERYALTTEDWPGLAERS</sequence>
<organism evidence="2 3">
    <name type="scientific">Salinisphaera japonica YTM-1</name>
    <dbReference type="NCBI Taxonomy" id="1209778"/>
    <lineage>
        <taxon>Bacteria</taxon>
        <taxon>Pseudomonadati</taxon>
        <taxon>Pseudomonadota</taxon>
        <taxon>Gammaproteobacteria</taxon>
        <taxon>Salinisphaerales</taxon>
        <taxon>Salinisphaeraceae</taxon>
        <taxon>Salinisphaera</taxon>
    </lineage>
</organism>
<accession>A0A423PLV1</accession>
<evidence type="ECO:0000313" key="3">
    <source>
        <dbReference type="Proteomes" id="UP000285310"/>
    </source>
</evidence>
<dbReference type="GO" id="GO:0008999">
    <property type="term" value="F:protein-N-terminal-alanine acetyltransferase activity"/>
    <property type="evidence" value="ECO:0007669"/>
    <property type="project" value="TreeGrafter"/>
</dbReference>
<proteinExistence type="predicted"/>
<dbReference type="AlphaFoldDB" id="A0A423PLV1"/>
<dbReference type="GO" id="GO:1990189">
    <property type="term" value="F:protein N-terminal-serine acetyltransferase activity"/>
    <property type="evidence" value="ECO:0007669"/>
    <property type="project" value="TreeGrafter"/>
</dbReference>
<dbReference type="Proteomes" id="UP000285310">
    <property type="component" value="Unassembled WGS sequence"/>
</dbReference>
<dbReference type="InParanoid" id="A0A423PLV1"/>
<reference evidence="2 3" key="1">
    <citation type="submission" date="2013-10" db="EMBL/GenBank/DDBJ databases">
        <title>Salinisphaera japonica YTM-1 Genome Sequencing.</title>
        <authorList>
            <person name="Lai Q."/>
            <person name="Li C."/>
            <person name="Shao Z."/>
        </authorList>
    </citation>
    <scope>NUCLEOTIDE SEQUENCE [LARGE SCALE GENOMIC DNA]</scope>
    <source>
        <strain evidence="2 3">YTM-1</strain>
    </source>
</reference>
<dbReference type="Gene3D" id="3.40.630.30">
    <property type="match status" value="1"/>
</dbReference>
<comment type="caution">
    <text evidence="2">The sequence shown here is derived from an EMBL/GenBank/DDBJ whole genome shotgun (WGS) entry which is preliminary data.</text>
</comment>
<evidence type="ECO:0000259" key="1">
    <source>
        <dbReference type="PROSITE" id="PS51186"/>
    </source>
</evidence>
<keyword evidence="3" id="KW-1185">Reference proteome</keyword>
<gene>
    <name evidence="2" type="ORF">SAJA_10855</name>
</gene>
<dbReference type="GO" id="GO:0005737">
    <property type="term" value="C:cytoplasm"/>
    <property type="evidence" value="ECO:0007669"/>
    <property type="project" value="TreeGrafter"/>
</dbReference>